<evidence type="ECO:0000259" key="4">
    <source>
        <dbReference type="Pfam" id="PF15247"/>
    </source>
</evidence>
<dbReference type="PANTHER" id="PTHR17408">
    <property type="entry name" value="HISTONE RNA HAIRPIN-BINDING PROTEIN"/>
    <property type="match status" value="1"/>
</dbReference>
<evidence type="ECO:0000313" key="5">
    <source>
        <dbReference type="EMBL" id="KPI90014.1"/>
    </source>
</evidence>
<feature type="region of interest" description="Disordered" evidence="3">
    <location>
        <begin position="435"/>
        <end position="487"/>
    </location>
</feature>
<evidence type="ECO:0000256" key="3">
    <source>
        <dbReference type="SAM" id="MobiDB-lite"/>
    </source>
</evidence>
<dbReference type="InterPro" id="IPR038294">
    <property type="entry name" value="SLBP_RNA_bind_sf"/>
</dbReference>
<dbReference type="PANTHER" id="PTHR17408:SF0">
    <property type="entry name" value="HISTONE RNA HAIRPIN-BINDING PROTEIN"/>
    <property type="match status" value="1"/>
</dbReference>
<proteinExistence type="inferred from homology"/>
<feature type="compositionally biased region" description="Low complexity" evidence="3">
    <location>
        <begin position="1004"/>
        <end position="1020"/>
    </location>
</feature>
<comment type="similarity">
    <text evidence="1">Belongs to the SLBP family.</text>
</comment>
<evidence type="ECO:0000256" key="2">
    <source>
        <dbReference type="ARBA" id="ARBA00022884"/>
    </source>
</evidence>
<reference evidence="5 6" key="1">
    <citation type="journal article" date="2015" name="PLoS Pathog.">
        <title>Leptomonas seymouri: Adaptations to the Dixenous Life Cycle Analyzed by Genome Sequencing, Transcriptome Profiling and Co-infection with Leishmania donovani.</title>
        <authorList>
            <person name="Kraeva N."/>
            <person name="Butenko A."/>
            <person name="Hlavacova J."/>
            <person name="Kostygov A."/>
            <person name="Myskova J."/>
            <person name="Grybchuk D."/>
            <person name="Lestinova T."/>
            <person name="Votypka J."/>
            <person name="Volf P."/>
            <person name="Opperdoes F."/>
            <person name="Flegontov P."/>
            <person name="Lukes J."/>
            <person name="Yurchenko V."/>
        </authorList>
    </citation>
    <scope>NUCLEOTIDE SEQUENCE [LARGE SCALE GENOMIC DNA]</scope>
    <source>
        <strain evidence="5 6">ATCC 30220</strain>
    </source>
</reference>
<feature type="region of interest" description="Disordered" evidence="3">
    <location>
        <begin position="211"/>
        <end position="248"/>
    </location>
</feature>
<organism evidence="5 6">
    <name type="scientific">Leptomonas seymouri</name>
    <dbReference type="NCBI Taxonomy" id="5684"/>
    <lineage>
        <taxon>Eukaryota</taxon>
        <taxon>Discoba</taxon>
        <taxon>Euglenozoa</taxon>
        <taxon>Kinetoplastea</taxon>
        <taxon>Metakinetoplastina</taxon>
        <taxon>Trypanosomatida</taxon>
        <taxon>Trypanosomatidae</taxon>
        <taxon>Leishmaniinae</taxon>
        <taxon>Leptomonas</taxon>
    </lineage>
</organism>
<dbReference type="Proteomes" id="UP000038009">
    <property type="component" value="Unassembled WGS sequence"/>
</dbReference>
<feature type="compositionally biased region" description="Low complexity" evidence="3">
    <location>
        <begin position="394"/>
        <end position="404"/>
    </location>
</feature>
<feature type="domain" description="Histone RNA hairpin-binding protein RNA-binding" evidence="4">
    <location>
        <begin position="528"/>
        <end position="599"/>
    </location>
</feature>
<evidence type="ECO:0000313" key="6">
    <source>
        <dbReference type="Proteomes" id="UP000038009"/>
    </source>
</evidence>
<dbReference type="VEuPathDB" id="TriTrypDB:Lsey_0012_0330"/>
<feature type="compositionally biased region" description="Polar residues" evidence="3">
    <location>
        <begin position="683"/>
        <end position="694"/>
    </location>
</feature>
<feature type="compositionally biased region" description="Polar residues" evidence="3">
    <location>
        <begin position="237"/>
        <end position="246"/>
    </location>
</feature>
<feature type="compositionally biased region" description="Polar residues" evidence="3">
    <location>
        <begin position="440"/>
        <end position="464"/>
    </location>
</feature>
<feature type="region of interest" description="Disordered" evidence="3">
    <location>
        <begin position="110"/>
        <end position="140"/>
    </location>
</feature>
<dbReference type="OMA" id="EYELMTP"/>
<evidence type="ECO:0000256" key="1">
    <source>
        <dbReference type="ARBA" id="ARBA00006151"/>
    </source>
</evidence>
<keyword evidence="2" id="KW-0694">RNA-binding</keyword>
<feature type="compositionally biased region" description="Polar residues" evidence="3">
    <location>
        <begin position="991"/>
        <end position="1003"/>
    </location>
</feature>
<dbReference type="GO" id="GO:0071207">
    <property type="term" value="F:histone pre-mRNA stem-loop binding"/>
    <property type="evidence" value="ECO:0007669"/>
    <property type="project" value="TreeGrafter"/>
</dbReference>
<feature type="region of interest" description="Disordered" evidence="3">
    <location>
        <begin position="661"/>
        <end position="694"/>
    </location>
</feature>
<name>A0A0N1IBE7_LEPSE</name>
<dbReference type="EMBL" id="LJSK01000012">
    <property type="protein sequence ID" value="KPI90014.1"/>
    <property type="molecule type" value="Genomic_DNA"/>
</dbReference>
<feature type="compositionally biased region" description="Low complexity" evidence="3">
    <location>
        <begin position="121"/>
        <end position="131"/>
    </location>
</feature>
<feature type="compositionally biased region" description="Polar residues" evidence="3">
    <location>
        <begin position="317"/>
        <end position="369"/>
    </location>
</feature>
<feature type="region of interest" description="Disordered" evidence="3">
    <location>
        <begin position="51"/>
        <end position="79"/>
    </location>
</feature>
<feature type="compositionally biased region" description="Polar residues" evidence="3">
    <location>
        <begin position="62"/>
        <end position="79"/>
    </location>
</feature>
<protein>
    <recommendedName>
        <fullName evidence="4">Histone RNA hairpin-binding protein RNA-binding domain-containing protein</fullName>
    </recommendedName>
</protein>
<dbReference type="Gene3D" id="1.10.8.1120">
    <property type="entry name" value="Histone RNA hairpin-binding protein RNA-binding domain"/>
    <property type="match status" value="1"/>
</dbReference>
<feature type="region of interest" description="Disordered" evidence="3">
    <location>
        <begin position="299"/>
        <end position="410"/>
    </location>
</feature>
<dbReference type="GO" id="GO:0071204">
    <property type="term" value="C:histone pre-mRNA 3'end processing complex"/>
    <property type="evidence" value="ECO:0007669"/>
    <property type="project" value="TreeGrafter"/>
</dbReference>
<gene>
    <name evidence="5" type="ORF">ABL78_0874</name>
</gene>
<comment type="caution">
    <text evidence="5">The sequence shown here is derived from an EMBL/GenBank/DDBJ whole genome shotgun (WGS) entry which is preliminary data.</text>
</comment>
<feature type="region of interest" description="Disordered" evidence="3">
    <location>
        <begin position="157"/>
        <end position="187"/>
    </location>
</feature>
<dbReference type="GO" id="GO:0006398">
    <property type="term" value="P:mRNA 3'-end processing by stem-loop binding and cleavage"/>
    <property type="evidence" value="ECO:0007669"/>
    <property type="project" value="TreeGrafter"/>
</dbReference>
<keyword evidence="6" id="KW-1185">Reference proteome</keyword>
<feature type="region of interest" description="Disordered" evidence="3">
    <location>
        <begin position="990"/>
        <end position="1085"/>
    </location>
</feature>
<feature type="region of interest" description="Disordered" evidence="3">
    <location>
        <begin position="860"/>
        <end position="879"/>
    </location>
</feature>
<accession>A0A0N1IBE7</accession>
<dbReference type="OrthoDB" id="265795at2759"/>
<dbReference type="GO" id="GO:0051028">
    <property type="term" value="P:mRNA transport"/>
    <property type="evidence" value="ECO:0007669"/>
    <property type="project" value="TreeGrafter"/>
</dbReference>
<dbReference type="AlphaFoldDB" id="A0A0N1IBE7"/>
<sequence length="1085" mass="114044">MSAAPSQRRGLPQPAAVNRPMRGSVAAFAGVGEDTATLAASKRSRTVRTTAYVFRNPAAGQPQRSTATTTSTGPLPYQQSDDTRIYAADANPRHSNEAYFTRPAAATFPWSSRPVQKDESSSGINTSGSNTATAGSGPTFVELSATPEMQCHARTAGAMSNRSGCPNSSISPPSRYTDPSVDGGASAQAGDSSLVFALSEDSELKVLASRVGPPVTAAPTTRAAQRTAHHHAGNQEAVHSTNQRRTVASDLSMMPSSATNAAPTNGLSVNVALRPAPASNQLQPHTPSVYRGARDGNRELDEVHDGSFPVAKPSVHVSHQSRPSSSVRRTNSGLASAPLQQSYQQQSTAKPARTTCSSGIPLYRSSTHELPSPPALHVCPGGTPGTGMAPHAGNHSNSNSNSNSKGIARWPSNGIPSVSLYPSGLAPNAAAKAAVHATENRQSNVSSAAPESTGSIKSCPNKTLSADACSLHSSTSPPPSSTPQPIDKNFTSVQLEAVLQEVQQELYLNYTAVPIPADMINLGDTDERRRRLEQRQKQIAYGKETEGYAKYTCLVPRPCDREYHNQLHALTPRPEYDCSKRQFDRVLNAWRRQLHQWDDCDLNNPDKKFLPSGKATLLDLSLAEAPAPAAHTPTANSTSPLQPTGVMRSIANVAAMAQDHDGVRDPDVEDGQHDDEDDGGVSHTRSPVFTGNTPTSALYSSRLSMHINSGRASAIAAAACTPSRPQISEGAEGPQVDDSFFLHMNSGNSRITSPFHPTYSGTGHVATGSSGITSNNYHYNYSSGGVHGAASGGTANGRSSASHYYQQFMRNSSYAHHNGGTPGNNYATHTGLTPAHRPPSRNNVPHHITAIFGSEYELMTPSGPGSPSGMPHNPRSGGSPYRLGEPWMPNRRSPTYALSSAVQGAGHCSTGCPASNSMTTPIASNVTSCVAAANSAGTMVMTGTRGESPPTTTELALIPSTSQSSSGGFAQSPYGFRVHSPVQSAAYATPLTRSQSRPGMTATSNQPSSSPSRSPICLPSQQRERVAIATTMAAAARSRRGSGLGAAPTTWTPPNPQAQVRPSPHTPQLHLAATPPSTKRQEAQE</sequence>
<dbReference type="GO" id="GO:0005737">
    <property type="term" value="C:cytoplasm"/>
    <property type="evidence" value="ECO:0007669"/>
    <property type="project" value="TreeGrafter"/>
</dbReference>
<feature type="compositionally biased region" description="Acidic residues" evidence="3">
    <location>
        <begin position="667"/>
        <end position="679"/>
    </location>
</feature>
<dbReference type="InterPro" id="IPR029344">
    <property type="entry name" value="SLBP_RNA_bind"/>
</dbReference>
<feature type="compositionally biased region" description="Polar residues" evidence="3">
    <location>
        <begin position="158"/>
        <end position="174"/>
    </location>
</feature>
<dbReference type="Pfam" id="PF15247">
    <property type="entry name" value="SLBP_RNA_bind"/>
    <property type="match status" value="1"/>
</dbReference>
<dbReference type="GO" id="GO:0003729">
    <property type="term" value="F:mRNA binding"/>
    <property type="evidence" value="ECO:0007669"/>
    <property type="project" value="InterPro"/>
</dbReference>
<feature type="compositionally biased region" description="Low complexity" evidence="3">
    <location>
        <begin position="211"/>
        <end position="226"/>
    </location>
</feature>
<dbReference type="InterPro" id="IPR026502">
    <property type="entry name" value="SLBP1/SLBP2"/>
</dbReference>
<dbReference type="FunFam" id="1.10.8.1120:FF:000001">
    <property type="entry name" value="Histone RNA hairpin-binding protein-like"/>
    <property type="match status" value="1"/>
</dbReference>